<dbReference type="RefSeq" id="WP_208089788.1">
    <property type="nucleotide sequence ID" value="NZ_CP086137.1"/>
</dbReference>
<dbReference type="InterPro" id="IPR010982">
    <property type="entry name" value="Lambda_DNA-bd_dom_sf"/>
</dbReference>
<evidence type="ECO:0000313" key="2">
    <source>
        <dbReference type="EMBL" id="MBO1869316.1"/>
    </source>
</evidence>
<dbReference type="Gene3D" id="1.10.260.40">
    <property type="entry name" value="lambda repressor-like DNA-binding domains"/>
    <property type="match status" value="1"/>
</dbReference>
<reference evidence="2" key="1">
    <citation type="submission" date="2021-03" db="EMBL/GenBank/DDBJ databases">
        <title>Whole Genome Sequence of Bradyrhizobium sp. Strain 144S4.</title>
        <authorList>
            <person name="Bromfield E.S.P."/>
            <person name="Cloutier S."/>
        </authorList>
    </citation>
    <scope>NUCLEOTIDE SEQUENCE [LARGE SCALE GENOMIC DNA]</scope>
    <source>
        <strain evidence="2">144S4</strain>
    </source>
</reference>
<geneLocation type="plasmid" evidence="3 4">
    <name>pBb144S4a</name>
</geneLocation>
<dbReference type="SUPFAM" id="SSF47413">
    <property type="entry name" value="lambda repressor-like DNA-binding domains"/>
    <property type="match status" value="1"/>
</dbReference>
<dbReference type="GO" id="GO:0003677">
    <property type="term" value="F:DNA binding"/>
    <property type="evidence" value="ECO:0007669"/>
    <property type="project" value="InterPro"/>
</dbReference>
<keyword evidence="3" id="KW-0614">Plasmid</keyword>
<evidence type="ECO:0000313" key="3">
    <source>
        <dbReference type="EMBL" id="UEM18047.1"/>
    </source>
</evidence>
<dbReference type="CDD" id="cd00093">
    <property type="entry name" value="HTH_XRE"/>
    <property type="match status" value="1"/>
</dbReference>
<name>A0A939MGG9_9BRAD</name>
<accession>A0A939MGG9</accession>
<evidence type="ECO:0000313" key="4">
    <source>
        <dbReference type="Proteomes" id="UP000664702"/>
    </source>
</evidence>
<organism evidence="2">
    <name type="scientific">Bradyrhizobium barranii subsp. barranii</name>
    <dbReference type="NCBI Taxonomy" id="2823807"/>
    <lineage>
        <taxon>Bacteria</taxon>
        <taxon>Pseudomonadati</taxon>
        <taxon>Pseudomonadota</taxon>
        <taxon>Alphaproteobacteria</taxon>
        <taxon>Hyphomicrobiales</taxon>
        <taxon>Nitrobacteraceae</taxon>
        <taxon>Bradyrhizobium</taxon>
        <taxon>Bradyrhizobium barranii</taxon>
    </lineage>
</organism>
<proteinExistence type="predicted"/>
<dbReference type="PROSITE" id="PS50943">
    <property type="entry name" value="HTH_CROC1"/>
    <property type="match status" value="1"/>
</dbReference>
<protein>
    <submittedName>
        <fullName evidence="3">Helix-turn-helix domain-containing protein</fullName>
    </submittedName>
    <submittedName>
        <fullName evidence="2">Helix-turn-helix transcriptional regulator</fullName>
    </submittedName>
</protein>
<dbReference type="Proteomes" id="UP000664702">
    <property type="component" value="Plasmid pBb144S4a"/>
</dbReference>
<evidence type="ECO:0000259" key="1">
    <source>
        <dbReference type="PROSITE" id="PS50943"/>
    </source>
</evidence>
<dbReference type="KEGG" id="bban:J4G43_052250"/>
<feature type="domain" description="HTH cro/C1-type" evidence="1">
    <location>
        <begin position="10"/>
        <end position="64"/>
    </location>
</feature>
<sequence>MTLVRTPEALKDARASLGLSADALAKIVRVEDGRTVRRWEAGEREIPGPVIVILEAAIGYLDSIKLIDTQLAMLRSGKMTSGETTSAGRIDQTDADIERLTVSRKSLVEALEILTRQPANDGSDRVHWYTLQRATPLFDPAQKDEWSIPGELSPEAALAYFAKHEGFDEGLEVANDEGPLKEFVLEKREVLRRQVGASQRLSAGRVIQTYAVRRHLRSYAGNWVMTE</sequence>
<dbReference type="EMBL" id="CP086137">
    <property type="protein sequence ID" value="UEM18047.1"/>
    <property type="molecule type" value="Genomic_DNA"/>
</dbReference>
<reference evidence="3 4" key="2">
    <citation type="journal article" date="2022" name="Int. J. Syst. Evol. Microbiol.">
        <title>Strains of Bradyrhizobium barranii sp. nov. associated with legumes native to Canada are symbionts of soybeans and belong to different subspecies (subsp. barranii subsp. nov. and subsp. apii subsp. nov.) and symbiovars (sv. glycinearum and sv. septentrionale).</title>
        <authorList>
            <person name="Bromfield E.S.P."/>
            <person name="Cloutier S."/>
            <person name="Wasai-Hara S."/>
            <person name="Minamisawa K."/>
        </authorList>
    </citation>
    <scope>NUCLEOTIDE SEQUENCE [LARGE SCALE GENOMIC DNA]</scope>
    <source>
        <strain evidence="4">144S4</strain>
        <plasmid evidence="3 4">pBb144S4a</plasmid>
    </source>
</reference>
<dbReference type="InterPro" id="IPR001387">
    <property type="entry name" value="Cro/C1-type_HTH"/>
</dbReference>
<gene>
    <name evidence="3" type="ORF">J4G43_052250</name>
    <name evidence="2" type="ORF">J4G43_54110</name>
</gene>
<dbReference type="AlphaFoldDB" id="A0A939MGG9"/>
<dbReference type="EMBL" id="JAGEMI010000004">
    <property type="protein sequence ID" value="MBO1869316.1"/>
    <property type="molecule type" value="Genomic_DNA"/>
</dbReference>